<keyword evidence="1 6" id="KW-0645">Protease</keyword>
<dbReference type="PANTHER" id="PTHR22726:SF1">
    <property type="entry name" value="METALLOENDOPEPTIDASE OMA1, MITOCHONDRIAL"/>
    <property type="match status" value="1"/>
</dbReference>
<dbReference type="Proteomes" id="UP000005953">
    <property type="component" value="Unassembled WGS sequence"/>
</dbReference>
<evidence type="ECO:0000313" key="9">
    <source>
        <dbReference type="EMBL" id="EAR11385.1"/>
    </source>
</evidence>
<dbReference type="GO" id="GO:0004222">
    <property type="term" value="F:metalloendopeptidase activity"/>
    <property type="evidence" value="ECO:0007669"/>
    <property type="project" value="InterPro"/>
</dbReference>
<evidence type="ECO:0000313" key="10">
    <source>
        <dbReference type="Proteomes" id="UP000005953"/>
    </source>
</evidence>
<name>A4B9T4_9GAMM</name>
<feature type="domain" description="Peptidase M48" evidence="8">
    <location>
        <begin position="82"/>
        <end position="259"/>
    </location>
</feature>
<keyword evidence="2" id="KW-0479">Metal-binding</keyword>
<dbReference type="HOGENOM" id="CLU_029002_0_3_6"/>
<dbReference type="GO" id="GO:0016020">
    <property type="term" value="C:membrane"/>
    <property type="evidence" value="ECO:0007669"/>
    <property type="project" value="TreeGrafter"/>
</dbReference>
<keyword evidence="7" id="KW-0472">Membrane</keyword>
<keyword evidence="5 6" id="KW-0482">Metalloprotease</keyword>
<sequence>MTSPDDYEPLQENPQLPETINAPKVSIVHELWLLSAGVLATFLLLAVMVWLSLGWLAQFIPLSWEDRLIQPVAQSWQTDATEQAQLQQRIDQLLVRSEYSDLSVQVHILSSSELNAFATLGGQIFVTEGLLSALESEVGLDFVLLHELAHLVHRDPIRAAASQLGVRLLTALAIGQSDLGAPTAWLQSTELLLSRHYSREQEIRADDFAFTMLQRVYGDVEGYDEFFVTLLEQGDTDRFPAFLSTHPHTQYRLDRLRQRLD</sequence>
<comment type="cofactor">
    <cofactor evidence="6">
        <name>Zn(2+)</name>
        <dbReference type="ChEBI" id="CHEBI:29105"/>
    </cofactor>
    <text evidence="6">Binds 1 zinc ion per subunit.</text>
</comment>
<protein>
    <submittedName>
        <fullName evidence="9">Putative peptidase</fullName>
    </submittedName>
</protein>
<keyword evidence="3 6" id="KW-0378">Hydrolase</keyword>
<proteinExistence type="inferred from homology"/>
<evidence type="ECO:0000256" key="6">
    <source>
        <dbReference type="RuleBase" id="RU003983"/>
    </source>
</evidence>
<dbReference type="CDD" id="cd07332">
    <property type="entry name" value="M48C_Oma1_like"/>
    <property type="match status" value="1"/>
</dbReference>
<accession>A4B9T4</accession>
<evidence type="ECO:0000256" key="4">
    <source>
        <dbReference type="ARBA" id="ARBA00022833"/>
    </source>
</evidence>
<keyword evidence="4 6" id="KW-0862">Zinc</keyword>
<dbReference type="InterPro" id="IPR001915">
    <property type="entry name" value="Peptidase_M48"/>
</dbReference>
<evidence type="ECO:0000256" key="7">
    <source>
        <dbReference type="SAM" id="Phobius"/>
    </source>
</evidence>
<dbReference type="STRING" id="314283.MED297_20897"/>
<evidence type="ECO:0000256" key="2">
    <source>
        <dbReference type="ARBA" id="ARBA00022723"/>
    </source>
</evidence>
<dbReference type="RefSeq" id="WP_008045001.1">
    <property type="nucleotide sequence ID" value="NZ_CH724151.1"/>
</dbReference>
<evidence type="ECO:0000256" key="1">
    <source>
        <dbReference type="ARBA" id="ARBA00022670"/>
    </source>
</evidence>
<comment type="similarity">
    <text evidence="6">Belongs to the peptidase M48 family.</text>
</comment>
<dbReference type="GO" id="GO:0046872">
    <property type="term" value="F:metal ion binding"/>
    <property type="evidence" value="ECO:0007669"/>
    <property type="project" value="UniProtKB-KW"/>
</dbReference>
<evidence type="ECO:0000256" key="3">
    <source>
        <dbReference type="ARBA" id="ARBA00022801"/>
    </source>
</evidence>
<dbReference type="EMBL" id="AAOE01000001">
    <property type="protein sequence ID" value="EAR11385.1"/>
    <property type="molecule type" value="Genomic_DNA"/>
</dbReference>
<dbReference type="Gene3D" id="3.30.2010.10">
    <property type="entry name" value="Metalloproteases ('zincins'), catalytic domain"/>
    <property type="match status" value="1"/>
</dbReference>
<feature type="transmembrane region" description="Helical" evidence="7">
    <location>
        <begin position="31"/>
        <end position="57"/>
    </location>
</feature>
<evidence type="ECO:0000259" key="8">
    <source>
        <dbReference type="Pfam" id="PF01435"/>
    </source>
</evidence>
<comment type="caution">
    <text evidence="9">The sequence shown here is derived from an EMBL/GenBank/DDBJ whole genome shotgun (WGS) entry which is preliminary data.</text>
</comment>
<dbReference type="InterPro" id="IPR051156">
    <property type="entry name" value="Mito/Outer_Membr_Metalloprot"/>
</dbReference>
<dbReference type="Pfam" id="PF01435">
    <property type="entry name" value="Peptidase_M48"/>
    <property type="match status" value="1"/>
</dbReference>
<dbReference type="AlphaFoldDB" id="A4B9T4"/>
<dbReference type="OrthoDB" id="9810445at2"/>
<keyword evidence="7" id="KW-1133">Transmembrane helix</keyword>
<keyword evidence="10" id="KW-1185">Reference proteome</keyword>
<evidence type="ECO:0000256" key="5">
    <source>
        <dbReference type="ARBA" id="ARBA00023049"/>
    </source>
</evidence>
<keyword evidence="7" id="KW-0812">Transmembrane</keyword>
<reference evidence="9 10" key="1">
    <citation type="submission" date="2006-02" db="EMBL/GenBank/DDBJ databases">
        <authorList>
            <person name="Pinhassi J."/>
            <person name="Pedros-Alio C."/>
            <person name="Ferriera S."/>
            <person name="Johnson J."/>
            <person name="Kravitz S."/>
            <person name="Halpern A."/>
            <person name="Remington K."/>
            <person name="Beeson K."/>
            <person name="Tran B."/>
            <person name="Rogers Y.-H."/>
            <person name="Friedman R."/>
            <person name="Venter J.C."/>
        </authorList>
    </citation>
    <scope>NUCLEOTIDE SEQUENCE [LARGE SCALE GENOMIC DNA]</scope>
    <source>
        <strain evidence="9 10">MED297</strain>
    </source>
</reference>
<dbReference type="PANTHER" id="PTHR22726">
    <property type="entry name" value="METALLOENDOPEPTIDASE OMA1"/>
    <property type="match status" value="1"/>
</dbReference>
<dbReference type="GO" id="GO:0051603">
    <property type="term" value="P:proteolysis involved in protein catabolic process"/>
    <property type="evidence" value="ECO:0007669"/>
    <property type="project" value="TreeGrafter"/>
</dbReference>
<gene>
    <name evidence="9" type="ORF">MED297_20897</name>
</gene>
<organism evidence="9 10">
    <name type="scientific">Reinekea blandensis MED297</name>
    <dbReference type="NCBI Taxonomy" id="314283"/>
    <lineage>
        <taxon>Bacteria</taxon>
        <taxon>Pseudomonadati</taxon>
        <taxon>Pseudomonadota</taxon>
        <taxon>Gammaproteobacteria</taxon>
        <taxon>Oceanospirillales</taxon>
        <taxon>Saccharospirillaceae</taxon>
        <taxon>Reinekea</taxon>
    </lineage>
</organism>